<dbReference type="EMBL" id="JAOYFB010000038">
    <property type="protein sequence ID" value="KAK4027601.1"/>
    <property type="molecule type" value="Genomic_DNA"/>
</dbReference>
<reference evidence="1 2" key="1">
    <citation type="journal article" date="2023" name="Nucleic Acids Res.">
        <title>The hologenome of Daphnia magna reveals possible DNA methylation and microbiome-mediated evolution of the host genome.</title>
        <authorList>
            <person name="Chaturvedi A."/>
            <person name="Li X."/>
            <person name="Dhandapani V."/>
            <person name="Marshall H."/>
            <person name="Kissane S."/>
            <person name="Cuenca-Cambronero M."/>
            <person name="Asole G."/>
            <person name="Calvet F."/>
            <person name="Ruiz-Romero M."/>
            <person name="Marangio P."/>
            <person name="Guigo R."/>
            <person name="Rago D."/>
            <person name="Mirbahai L."/>
            <person name="Eastwood N."/>
            <person name="Colbourne J.K."/>
            <person name="Zhou J."/>
            <person name="Mallon E."/>
            <person name="Orsini L."/>
        </authorList>
    </citation>
    <scope>NUCLEOTIDE SEQUENCE [LARGE SCALE GENOMIC DNA]</scope>
    <source>
        <strain evidence="1">LRV0_1</strain>
    </source>
</reference>
<evidence type="ECO:0000313" key="1">
    <source>
        <dbReference type="EMBL" id="KAK4027601.1"/>
    </source>
</evidence>
<comment type="caution">
    <text evidence="1">The sequence shown here is derived from an EMBL/GenBank/DDBJ whole genome shotgun (WGS) entry which is preliminary data.</text>
</comment>
<protein>
    <submittedName>
        <fullName evidence="1">Uncharacterized protein</fullName>
    </submittedName>
</protein>
<proteinExistence type="predicted"/>
<gene>
    <name evidence="1" type="ORF">OUZ56_016649</name>
</gene>
<dbReference type="Proteomes" id="UP001234178">
    <property type="component" value="Unassembled WGS sequence"/>
</dbReference>
<sequence>MDPLTEESGIVLIAQITAGTQQLTTLTSVGGDQTGQPASNAIKVGTLRVIAHPHHFVPTPDMRRQLRILVSSTPGIRKTRSHQLLKEGVMKFTADVPVDLYGVENTRLVTRGLVTLQVQVLGDNLLQDFIVVDSISEECILGLDALYEHKFIIDGSERRIYRVKQTLKPDSSPTIVAREKITIKPFSATVVESKGNGAKLPSNLAFFSTEDRD</sequence>
<dbReference type="InterPro" id="IPR021109">
    <property type="entry name" value="Peptidase_aspartic_dom_sf"/>
</dbReference>
<accession>A0ABR0AR54</accession>
<organism evidence="1 2">
    <name type="scientific">Daphnia magna</name>
    <dbReference type="NCBI Taxonomy" id="35525"/>
    <lineage>
        <taxon>Eukaryota</taxon>
        <taxon>Metazoa</taxon>
        <taxon>Ecdysozoa</taxon>
        <taxon>Arthropoda</taxon>
        <taxon>Crustacea</taxon>
        <taxon>Branchiopoda</taxon>
        <taxon>Diplostraca</taxon>
        <taxon>Cladocera</taxon>
        <taxon>Anomopoda</taxon>
        <taxon>Daphniidae</taxon>
        <taxon>Daphnia</taxon>
    </lineage>
</organism>
<keyword evidence="2" id="KW-1185">Reference proteome</keyword>
<name>A0ABR0AR54_9CRUS</name>
<dbReference type="Gene3D" id="2.40.70.10">
    <property type="entry name" value="Acid Proteases"/>
    <property type="match status" value="1"/>
</dbReference>
<evidence type="ECO:0000313" key="2">
    <source>
        <dbReference type="Proteomes" id="UP001234178"/>
    </source>
</evidence>